<protein>
    <recommendedName>
        <fullName evidence="1">DUF985 domain-containing protein</fullName>
    </recommendedName>
</protein>
<evidence type="ECO:0000313" key="3">
    <source>
        <dbReference type="Proteomes" id="UP000019760"/>
    </source>
</evidence>
<dbReference type="RefSeq" id="WP_042063101.1">
    <property type="nucleotide sequence ID" value="NZ_BAND01000546.1"/>
</dbReference>
<dbReference type="CDD" id="cd06121">
    <property type="entry name" value="cupin_YML079wp"/>
    <property type="match status" value="1"/>
</dbReference>
<dbReference type="Gene3D" id="2.60.120.10">
    <property type="entry name" value="Jelly Rolls"/>
    <property type="match status" value="1"/>
</dbReference>
<name>A0A023D9K0_ACIMT</name>
<keyword evidence="3" id="KW-1185">Reference proteome</keyword>
<dbReference type="InterPro" id="IPR011051">
    <property type="entry name" value="RmlC_Cupin_sf"/>
</dbReference>
<dbReference type="Proteomes" id="UP000019760">
    <property type="component" value="Unassembled WGS sequence"/>
</dbReference>
<proteinExistence type="predicted"/>
<evidence type="ECO:0000313" key="2">
    <source>
        <dbReference type="EMBL" id="GAJ30827.1"/>
    </source>
</evidence>
<dbReference type="OrthoDB" id="9798288at2"/>
<dbReference type="PANTHER" id="PTHR33387:SF3">
    <property type="entry name" value="DUF985 DOMAIN-CONTAINING PROTEIN"/>
    <property type="match status" value="1"/>
</dbReference>
<accession>A0A023D9K0</accession>
<dbReference type="InterPro" id="IPR039935">
    <property type="entry name" value="YML079W-like"/>
</dbReference>
<dbReference type="InterPro" id="IPR009327">
    <property type="entry name" value="Cupin_DUF985"/>
</dbReference>
<gene>
    <name evidence="2" type="ORF">Amme_885_003</name>
</gene>
<organism evidence="2 3">
    <name type="scientific">Acidomonas methanolica NBRC 104435</name>
    <dbReference type="NCBI Taxonomy" id="1231351"/>
    <lineage>
        <taxon>Bacteria</taxon>
        <taxon>Pseudomonadati</taxon>
        <taxon>Pseudomonadota</taxon>
        <taxon>Alphaproteobacteria</taxon>
        <taxon>Acetobacterales</taxon>
        <taxon>Acetobacteraceae</taxon>
        <taxon>Acidomonas</taxon>
    </lineage>
</organism>
<dbReference type="Pfam" id="PF06172">
    <property type="entry name" value="Cupin_5"/>
    <property type="match status" value="1"/>
</dbReference>
<reference evidence="2 3" key="2">
    <citation type="journal article" date="2014" name="FEMS Microbiol. Lett.">
        <title>Draft genomic DNA sequence of the facultatively methylotrophic bacterium Acidomonas methanolica type strain MB58.</title>
        <authorList>
            <person name="Higashiura N."/>
            <person name="Hadano H."/>
            <person name="Hirakawa H."/>
            <person name="Matsutani M."/>
            <person name="Takabe S."/>
            <person name="Matsushita K."/>
            <person name="Azuma Y."/>
        </authorList>
    </citation>
    <scope>NUCLEOTIDE SEQUENCE [LARGE SCALE GENOMIC DNA]</scope>
    <source>
        <strain evidence="2 3">MB58</strain>
    </source>
</reference>
<reference evidence="3" key="1">
    <citation type="journal article" date="2014" name="FEMS Microbiol. Lett.">
        <title>Draft Genomic DNA Sequence of the Facultatively Methylotrophic Bacterium Acidomonas methanolica type strain MB58.</title>
        <authorList>
            <person name="Higashiura N."/>
            <person name="Hadano H."/>
            <person name="Hirakawa H."/>
            <person name="Matsutani M."/>
            <person name="Takabe S."/>
            <person name="Matsushita K."/>
            <person name="Azuma Y."/>
        </authorList>
    </citation>
    <scope>NUCLEOTIDE SEQUENCE [LARGE SCALE GENOMIC DNA]</scope>
    <source>
        <strain evidence="3">MB58</strain>
    </source>
</reference>
<dbReference type="PANTHER" id="PTHR33387">
    <property type="entry name" value="RMLC-LIKE JELLY ROLL FOLD PROTEIN"/>
    <property type="match status" value="1"/>
</dbReference>
<dbReference type="EMBL" id="BAND01000546">
    <property type="protein sequence ID" value="GAJ30827.1"/>
    <property type="molecule type" value="Genomic_DNA"/>
</dbReference>
<comment type="caution">
    <text evidence="2">The sequence shown here is derived from an EMBL/GenBank/DDBJ whole genome shotgun (WGS) entry which is preliminary data.</text>
</comment>
<evidence type="ECO:0000259" key="1">
    <source>
        <dbReference type="Pfam" id="PF06172"/>
    </source>
</evidence>
<dbReference type="SUPFAM" id="SSF51182">
    <property type="entry name" value="RmlC-like cupins"/>
    <property type="match status" value="1"/>
</dbReference>
<sequence>MTTARDVIDRLGLAPHPEGGWFRETWRDPAQDGDPRGRASLILYLLEHGQRSHWHRIDASEIWLHQGGGRLSLLTWSGGAMTTRYLGADLAGGELPQAVVAPGEWQAAETKADWALVACMVVPGFTFSGFEMAPPGWEPHID</sequence>
<dbReference type="InterPro" id="IPR014710">
    <property type="entry name" value="RmlC-like_jellyroll"/>
</dbReference>
<dbReference type="AlphaFoldDB" id="A0A023D9K0"/>
<feature type="domain" description="DUF985" evidence="1">
    <location>
        <begin position="6"/>
        <end position="133"/>
    </location>
</feature>